<organism evidence="3 4">
    <name type="scientific">Candidatus Woesebacteria bacterium GW2011_GWA1_40_43</name>
    <dbReference type="NCBI Taxonomy" id="1618553"/>
    <lineage>
        <taxon>Bacteria</taxon>
        <taxon>Candidatus Woeseibacteriota</taxon>
    </lineage>
</organism>
<dbReference type="Proteomes" id="UP000034293">
    <property type="component" value="Unassembled WGS sequence"/>
</dbReference>
<sequence>MEEGSTGTQTEAKKKGSKWLFKSIPYIIILAIGIYGGTYLVRQKPTWFGLPQGTAQAQAEANALVAKVSKLMTLPTVNFNQAAASPEVSAIATPTAKPTVAPTASPVASPVSTPTQ</sequence>
<evidence type="ECO:0000256" key="2">
    <source>
        <dbReference type="SAM" id="Phobius"/>
    </source>
</evidence>
<feature type="region of interest" description="Disordered" evidence="1">
    <location>
        <begin position="95"/>
        <end position="116"/>
    </location>
</feature>
<keyword evidence="2" id="KW-1133">Transmembrane helix</keyword>
<keyword evidence="2" id="KW-0472">Membrane</keyword>
<protein>
    <submittedName>
        <fullName evidence="3">Uncharacterized protein</fullName>
    </submittedName>
</protein>
<gene>
    <name evidence="3" type="ORF">UU02_C0041G0004</name>
</gene>
<dbReference type="AlphaFoldDB" id="A0A0G0SCV2"/>
<reference evidence="3 4" key="1">
    <citation type="journal article" date="2015" name="Nature">
        <title>rRNA introns, odd ribosomes, and small enigmatic genomes across a large radiation of phyla.</title>
        <authorList>
            <person name="Brown C.T."/>
            <person name="Hug L.A."/>
            <person name="Thomas B.C."/>
            <person name="Sharon I."/>
            <person name="Castelle C.J."/>
            <person name="Singh A."/>
            <person name="Wilkins M.J."/>
            <person name="Williams K.H."/>
            <person name="Banfield J.F."/>
        </authorList>
    </citation>
    <scope>NUCLEOTIDE SEQUENCE [LARGE SCALE GENOMIC DNA]</scope>
</reference>
<evidence type="ECO:0000256" key="1">
    <source>
        <dbReference type="SAM" id="MobiDB-lite"/>
    </source>
</evidence>
<accession>A0A0G0SCV2</accession>
<feature type="transmembrane region" description="Helical" evidence="2">
    <location>
        <begin position="23"/>
        <end position="41"/>
    </location>
</feature>
<keyword evidence="2" id="KW-0812">Transmembrane</keyword>
<evidence type="ECO:0000313" key="4">
    <source>
        <dbReference type="Proteomes" id="UP000034293"/>
    </source>
</evidence>
<dbReference type="EMBL" id="LBZA01000041">
    <property type="protein sequence ID" value="KKR62773.1"/>
    <property type="molecule type" value="Genomic_DNA"/>
</dbReference>
<proteinExistence type="predicted"/>
<name>A0A0G0SCV2_9BACT</name>
<evidence type="ECO:0000313" key="3">
    <source>
        <dbReference type="EMBL" id="KKR62773.1"/>
    </source>
</evidence>
<comment type="caution">
    <text evidence="3">The sequence shown here is derived from an EMBL/GenBank/DDBJ whole genome shotgun (WGS) entry which is preliminary data.</text>
</comment>